<dbReference type="InterPro" id="IPR024311">
    <property type="entry name" value="Lipocalin-like"/>
</dbReference>
<feature type="domain" description="Lipocalin-like" evidence="2">
    <location>
        <begin position="32"/>
        <end position="128"/>
    </location>
</feature>
<reference evidence="4" key="1">
    <citation type="submission" date="2016-10" db="EMBL/GenBank/DDBJ databases">
        <authorList>
            <person name="Varghese N."/>
            <person name="Submissions S."/>
        </authorList>
    </citation>
    <scope>NUCLEOTIDE SEQUENCE [LARGE SCALE GENOMIC DNA]</scope>
    <source>
        <strain evidence="4">DSM 23920</strain>
    </source>
</reference>
<proteinExistence type="predicted"/>
<keyword evidence="1" id="KW-0732">Signal</keyword>
<gene>
    <name evidence="3" type="ORF">SAMN05660909_04550</name>
</gene>
<feature type="signal peptide" evidence="1">
    <location>
        <begin position="1"/>
        <end position="21"/>
    </location>
</feature>
<dbReference type="Pfam" id="PF13648">
    <property type="entry name" value="Lipocalin_4"/>
    <property type="match status" value="1"/>
</dbReference>
<evidence type="ECO:0000256" key="1">
    <source>
        <dbReference type="SAM" id="SignalP"/>
    </source>
</evidence>
<dbReference type="Gene3D" id="2.40.128.490">
    <property type="entry name" value="Uncharacterised protein PF14869, DUF4488"/>
    <property type="match status" value="1"/>
</dbReference>
<evidence type="ECO:0000259" key="2">
    <source>
        <dbReference type="Pfam" id="PF13648"/>
    </source>
</evidence>
<dbReference type="Proteomes" id="UP000199656">
    <property type="component" value="Unassembled WGS sequence"/>
</dbReference>
<dbReference type="EMBL" id="FNRL01000026">
    <property type="protein sequence ID" value="SEA98550.1"/>
    <property type="molecule type" value="Genomic_DNA"/>
</dbReference>
<evidence type="ECO:0000313" key="3">
    <source>
        <dbReference type="EMBL" id="SEA98550.1"/>
    </source>
</evidence>
<feature type="chain" id="PRO_5011627772" description="Lipocalin-like domain-containing protein" evidence="1">
    <location>
        <begin position="22"/>
        <end position="154"/>
    </location>
</feature>
<evidence type="ECO:0000313" key="4">
    <source>
        <dbReference type="Proteomes" id="UP000199656"/>
    </source>
</evidence>
<organism evidence="3 4">
    <name type="scientific">Chitinophaga terrae</name>
    <name type="common">ex Kim and Jung 2007</name>
    <dbReference type="NCBI Taxonomy" id="408074"/>
    <lineage>
        <taxon>Bacteria</taxon>
        <taxon>Pseudomonadati</taxon>
        <taxon>Bacteroidota</taxon>
        <taxon>Chitinophagia</taxon>
        <taxon>Chitinophagales</taxon>
        <taxon>Chitinophagaceae</taxon>
        <taxon>Chitinophaga</taxon>
    </lineage>
</organism>
<protein>
    <recommendedName>
        <fullName evidence="2">Lipocalin-like domain-containing protein</fullName>
    </recommendedName>
</protein>
<dbReference type="AlphaFoldDB" id="A0A1H4FNZ7"/>
<dbReference type="RefSeq" id="WP_089764497.1">
    <property type="nucleotide sequence ID" value="NZ_BKAT01000007.1"/>
</dbReference>
<dbReference type="OrthoDB" id="1493972at2"/>
<keyword evidence="4" id="KW-1185">Reference proteome</keyword>
<dbReference type="STRING" id="408074.SAMN05660909_04550"/>
<sequence length="154" mass="16946">MKKTLIPFAIGALALTTAILAAVPKPPKSSPLAGTWKLVSSKTISKGTTKYTFPVANQEMIKVFTNTQFSFFKHDLSKGKGENSVFDAGSGTYTLNGNVYKEHLAYCSAREWENQDFSFTLTIKGDTLIQKGIEKIESLGVNHEIVETYVRTGF</sequence>
<name>A0A1H4FNZ7_9BACT</name>
<accession>A0A1H4FNZ7</accession>